<reference evidence="4 5" key="1">
    <citation type="submission" date="2018-05" db="EMBL/GenBank/DDBJ databases">
        <title>Genomic Encyclopedia of Type Strains, Phase IV (KMG-IV): sequencing the most valuable type-strain genomes for metagenomic binning, comparative biology and taxonomic classification.</title>
        <authorList>
            <person name="Goeker M."/>
        </authorList>
    </citation>
    <scope>NUCLEOTIDE SEQUENCE [LARGE SCALE GENOMIC DNA]</scope>
    <source>
        <strain evidence="4 5">DSM 22440</strain>
    </source>
</reference>
<dbReference type="OrthoDB" id="9815602at2"/>
<accession>A0A2V3W087</accession>
<dbReference type="Pfam" id="PF09084">
    <property type="entry name" value="NMT1"/>
    <property type="match status" value="1"/>
</dbReference>
<dbReference type="Gene3D" id="3.40.190.10">
    <property type="entry name" value="Periplasmic binding protein-like II"/>
    <property type="match status" value="2"/>
</dbReference>
<evidence type="ECO:0000313" key="4">
    <source>
        <dbReference type="EMBL" id="PXW87196.1"/>
    </source>
</evidence>
<gene>
    <name evidence="4" type="ORF">DES38_11734</name>
</gene>
<dbReference type="InterPro" id="IPR015168">
    <property type="entry name" value="SsuA/THI5"/>
</dbReference>
<keyword evidence="5" id="KW-1185">Reference proteome</keyword>
<dbReference type="PANTHER" id="PTHR31528">
    <property type="entry name" value="4-AMINO-5-HYDROXYMETHYL-2-METHYLPYRIMIDINE PHOSPHATE SYNTHASE THI11-RELATED"/>
    <property type="match status" value="1"/>
</dbReference>
<dbReference type="PROSITE" id="PS51257">
    <property type="entry name" value="PROKAR_LIPOPROTEIN"/>
    <property type="match status" value="1"/>
</dbReference>
<dbReference type="EMBL" id="QJJR01000017">
    <property type="protein sequence ID" value="PXW87196.1"/>
    <property type="molecule type" value="Genomic_DNA"/>
</dbReference>
<feature type="region of interest" description="Disordered" evidence="1">
    <location>
        <begin position="25"/>
        <end position="44"/>
    </location>
</feature>
<protein>
    <submittedName>
        <fullName evidence="4">NitT/TauT family transport system substrate-binding protein</fullName>
    </submittedName>
</protein>
<evidence type="ECO:0000256" key="2">
    <source>
        <dbReference type="SAM" id="SignalP"/>
    </source>
</evidence>
<dbReference type="SUPFAM" id="SSF53850">
    <property type="entry name" value="Periplasmic binding protein-like II"/>
    <property type="match status" value="1"/>
</dbReference>
<proteinExistence type="predicted"/>
<comment type="caution">
    <text evidence="4">The sequence shown here is derived from an EMBL/GenBank/DDBJ whole genome shotgun (WGS) entry which is preliminary data.</text>
</comment>
<sequence>MKKLVSTTLVMIFGLLLLTACQETEKEATEDNQTDTTTAEAATGEEITIGTLPAEAALPIILAHENGYFASLGVNVSIKTFTSPNDRNVALQANELDAAIGDVMTAAAFVDRGMDLKITSDINEDFKILSSPASDVTSMEALDQKSVSLVPNFILEYIMDEFADMHDFSYDIVEIPSFSGRAEALLSNQIDGVIFTEPQAGMLVEQGAHLLASSADAGIKGGTIFFTEAMLNDFPDDVRGFYTAYNQAIDYMNETDATAYADVLADYQFPAAMSSYIDSKTEPYQHAGVVDQDQFDSIIAWTLEKEQITQSYSYEALTDFSVIN</sequence>
<evidence type="ECO:0000256" key="1">
    <source>
        <dbReference type="SAM" id="MobiDB-lite"/>
    </source>
</evidence>
<dbReference type="RefSeq" id="WP_110252153.1">
    <property type="nucleotide sequence ID" value="NZ_QJJR01000017.1"/>
</dbReference>
<dbReference type="InterPro" id="IPR027939">
    <property type="entry name" value="NMT1/THI5"/>
</dbReference>
<evidence type="ECO:0000313" key="5">
    <source>
        <dbReference type="Proteomes" id="UP000247922"/>
    </source>
</evidence>
<keyword evidence="2" id="KW-0732">Signal</keyword>
<feature type="compositionally biased region" description="Low complexity" evidence="1">
    <location>
        <begin position="34"/>
        <end position="44"/>
    </location>
</feature>
<dbReference type="Proteomes" id="UP000247922">
    <property type="component" value="Unassembled WGS sequence"/>
</dbReference>
<feature type="chain" id="PRO_5038880136" evidence="2">
    <location>
        <begin position="23"/>
        <end position="324"/>
    </location>
</feature>
<dbReference type="AlphaFoldDB" id="A0A2V3W087"/>
<dbReference type="PANTHER" id="PTHR31528:SF3">
    <property type="entry name" value="THIAMINE BIOSYNTHESIS PROTEIN HI_0357-RELATED"/>
    <property type="match status" value="1"/>
</dbReference>
<feature type="domain" description="SsuA/THI5-like" evidence="3">
    <location>
        <begin position="58"/>
        <end position="254"/>
    </location>
</feature>
<feature type="signal peptide" evidence="2">
    <location>
        <begin position="1"/>
        <end position="22"/>
    </location>
</feature>
<name>A0A2V3W087_9BACI</name>
<evidence type="ECO:0000259" key="3">
    <source>
        <dbReference type="Pfam" id="PF09084"/>
    </source>
</evidence>
<dbReference type="GO" id="GO:0009228">
    <property type="term" value="P:thiamine biosynthetic process"/>
    <property type="evidence" value="ECO:0007669"/>
    <property type="project" value="InterPro"/>
</dbReference>
<organism evidence="4 5">
    <name type="scientific">Streptohalobacillus salinus</name>
    <dbReference type="NCBI Taxonomy" id="621096"/>
    <lineage>
        <taxon>Bacteria</taxon>
        <taxon>Bacillati</taxon>
        <taxon>Bacillota</taxon>
        <taxon>Bacilli</taxon>
        <taxon>Bacillales</taxon>
        <taxon>Bacillaceae</taxon>
        <taxon>Streptohalobacillus</taxon>
    </lineage>
</organism>